<evidence type="ECO:0000313" key="2">
    <source>
        <dbReference type="EMBL" id="CAD8086054.1"/>
    </source>
</evidence>
<proteinExistence type="predicted"/>
<dbReference type="EMBL" id="CAJJDM010000078">
    <property type="protein sequence ID" value="CAD8086054.1"/>
    <property type="molecule type" value="Genomic_DNA"/>
</dbReference>
<keyword evidence="3" id="KW-1185">Reference proteome</keyword>
<sequence length="81" mass="8931">MALLTINKGSNFQSRVGGLISVVLGSLSLANALCILVLWTKNNMPSNINTKKQTTGYVEFKWSESSIFLLLQDFTSFADPF</sequence>
<organism evidence="2 3">
    <name type="scientific">Paramecium primaurelia</name>
    <dbReference type="NCBI Taxonomy" id="5886"/>
    <lineage>
        <taxon>Eukaryota</taxon>
        <taxon>Sar</taxon>
        <taxon>Alveolata</taxon>
        <taxon>Ciliophora</taxon>
        <taxon>Intramacronucleata</taxon>
        <taxon>Oligohymenophorea</taxon>
        <taxon>Peniculida</taxon>
        <taxon>Parameciidae</taxon>
        <taxon>Paramecium</taxon>
    </lineage>
</organism>
<feature type="transmembrane region" description="Helical" evidence="1">
    <location>
        <begin position="20"/>
        <end position="39"/>
    </location>
</feature>
<reference evidence="2" key="1">
    <citation type="submission" date="2021-01" db="EMBL/GenBank/DDBJ databases">
        <authorList>
            <consortium name="Genoscope - CEA"/>
            <person name="William W."/>
        </authorList>
    </citation>
    <scope>NUCLEOTIDE SEQUENCE</scope>
</reference>
<name>A0A8S1NH88_PARPR</name>
<evidence type="ECO:0000256" key="1">
    <source>
        <dbReference type="SAM" id="Phobius"/>
    </source>
</evidence>
<dbReference type="Proteomes" id="UP000688137">
    <property type="component" value="Unassembled WGS sequence"/>
</dbReference>
<gene>
    <name evidence="2" type="ORF">PPRIM_AZ9-3.1.T0750208</name>
</gene>
<keyword evidence="1" id="KW-0472">Membrane</keyword>
<accession>A0A8S1NH88</accession>
<comment type="caution">
    <text evidence="2">The sequence shown here is derived from an EMBL/GenBank/DDBJ whole genome shotgun (WGS) entry which is preliminary data.</text>
</comment>
<protein>
    <submittedName>
        <fullName evidence="2">Uncharacterized protein</fullName>
    </submittedName>
</protein>
<keyword evidence="1" id="KW-1133">Transmembrane helix</keyword>
<keyword evidence="1" id="KW-0812">Transmembrane</keyword>
<dbReference type="AlphaFoldDB" id="A0A8S1NH88"/>
<evidence type="ECO:0000313" key="3">
    <source>
        <dbReference type="Proteomes" id="UP000688137"/>
    </source>
</evidence>